<reference evidence="2" key="1">
    <citation type="submission" date="2017-04" db="EMBL/GenBank/DDBJ databases">
        <authorList>
            <person name="Varghese N."/>
            <person name="Submissions S."/>
        </authorList>
    </citation>
    <scope>NUCLEOTIDE SEQUENCE [LARGE SCALE GENOMIC DNA]</scope>
    <source>
        <strain evidence="2">DSM 16537</strain>
    </source>
</reference>
<accession>A0A1W2H9Y5</accession>
<dbReference type="AlphaFoldDB" id="A0A1W2H9Y5"/>
<gene>
    <name evidence="1" type="ORF">SAMN00777080_4371</name>
</gene>
<evidence type="ECO:0000313" key="2">
    <source>
        <dbReference type="Proteomes" id="UP000192333"/>
    </source>
</evidence>
<dbReference type="SUPFAM" id="SSF63829">
    <property type="entry name" value="Calcium-dependent phosphotriesterase"/>
    <property type="match status" value="1"/>
</dbReference>
<dbReference type="EMBL" id="LT838813">
    <property type="protein sequence ID" value="SMD45710.1"/>
    <property type="molecule type" value="Genomic_DNA"/>
</dbReference>
<keyword evidence="2" id="KW-1185">Reference proteome</keyword>
<sequence>MKTHFRLLVGLLTLSYCTSCNPKDKPELSKNGIESEPIYFYTADSPISIVRNIEQDRNGNIWIASWEGIFKYDGKTFTNVTSDLTSARFFSVLEDSKGKMWFGSIGSGVFYYDGKNFKNFSTKDGLLNNDIGRIYEDKAGNIWFGVFGGASMYDGKSFRNYIIDEKEMREDLTGKIFSERPLYEVNSIIEDKTGKLWFATRGNTFVFDGKSFTSVTHLGKPFNNIRSIIEDQKGNIWLGGNDGLWRFNGSTFTNIAKEFVGYIHEDKKGNIWTSSKTTKDWALLRYNEKSLLNKIAVVPEVIKANEGMVFGILEANDGSIWFGTLNGLLKYDGNTVSTVNSSKTMSSQEYFSRLLAKEDDC</sequence>
<dbReference type="Pfam" id="PF07494">
    <property type="entry name" value="Reg_prop"/>
    <property type="match status" value="5"/>
</dbReference>
<dbReference type="InterPro" id="IPR011110">
    <property type="entry name" value="Reg_prop"/>
</dbReference>
<evidence type="ECO:0000313" key="1">
    <source>
        <dbReference type="EMBL" id="SMD45710.1"/>
    </source>
</evidence>
<proteinExistence type="predicted"/>
<dbReference type="InterPro" id="IPR015943">
    <property type="entry name" value="WD40/YVTN_repeat-like_dom_sf"/>
</dbReference>
<protein>
    <submittedName>
        <fullName evidence="1">Two component regulator propeller</fullName>
    </submittedName>
</protein>
<dbReference type="RefSeq" id="WP_084122674.1">
    <property type="nucleotide sequence ID" value="NZ_LT838813.1"/>
</dbReference>
<dbReference type="OrthoDB" id="799853at2"/>
<organism evidence="1 2">
    <name type="scientific">Aquiflexum balticum DSM 16537</name>
    <dbReference type="NCBI Taxonomy" id="758820"/>
    <lineage>
        <taxon>Bacteria</taxon>
        <taxon>Pseudomonadati</taxon>
        <taxon>Bacteroidota</taxon>
        <taxon>Cytophagia</taxon>
        <taxon>Cytophagales</taxon>
        <taxon>Cyclobacteriaceae</taxon>
        <taxon>Aquiflexum</taxon>
    </lineage>
</organism>
<dbReference type="STRING" id="758820.SAMN00777080_4371"/>
<dbReference type="Gene3D" id="2.130.10.10">
    <property type="entry name" value="YVTN repeat-like/Quinoprotein amine dehydrogenase"/>
    <property type="match status" value="4"/>
</dbReference>
<name>A0A1W2H9Y5_9BACT</name>
<dbReference type="Proteomes" id="UP000192333">
    <property type="component" value="Chromosome I"/>
</dbReference>